<dbReference type="PANTHER" id="PTHR47003">
    <property type="entry name" value="OS01G0970900 PROTEIN"/>
    <property type="match status" value="1"/>
</dbReference>
<dbReference type="Pfam" id="PF13041">
    <property type="entry name" value="PPR_2"/>
    <property type="match status" value="1"/>
</dbReference>
<dbReference type="PROSITE" id="PS51375">
    <property type="entry name" value="PPR"/>
    <property type="match status" value="2"/>
</dbReference>
<dbReference type="Gene3D" id="1.25.40.10">
    <property type="entry name" value="Tetratricopeptide repeat domain"/>
    <property type="match status" value="2"/>
</dbReference>
<dbReference type="EMBL" id="OOIL02001452">
    <property type="protein sequence ID" value="VFQ75707.1"/>
    <property type="molecule type" value="Genomic_DNA"/>
</dbReference>
<sequence length="225" mass="26130">MDWWSIKEQLEKCCIRFTPKVVIEVLHYSRLHAGMTLQFFSWVGNHTSYRHTTQSYNMAIKIAGQAKDFKQMRSLFYEMRRKGYLITSDTWTIMIMQYGRTGLTHIALRTFREMKERGHSPNESTFKLLIKCLCGKKGWNVDEAVKLFHVMIKRGCRPDKELAKAYLSCLCEVGKLSDARSCIESLQKTGLIVPVRDLNGHARLKADLIEEVWNKNTGKSPQQFS</sequence>
<evidence type="ECO:0000313" key="4">
    <source>
        <dbReference type="Proteomes" id="UP000595140"/>
    </source>
</evidence>
<name>A0A484LHA1_9ASTE</name>
<feature type="repeat" description="PPR" evidence="2">
    <location>
        <begin position="87"/>
        <end position="121"/>
    </location>
</feature>
<dbReference type="InterPro" id="IPR011990">
    <property type="entry name" value="TPR-like_helical_dom_sf"/>
</dbReference>
<evidence type="ECO:0000313" key="3">
    <source>
        <dbReference type="EMBL" id="VFQ75707.1"/>
    </source>
</evidence>
<gene>
    <name evidence="3" type="ORF">CCAM_LOCUS17483</name>
</gene>
<protein>
    <recommendedName>
        <fullName evidence="5">Pentacotripeptide-repeat region of PRORP domain-containing protein</fullName>
    </recommendedName>
</protein>
<dbReference type="AlphaFoldDB" id="A0A484LHA1"/>
<reference evidence="3 4" key="1">
    <citation type="submission" date="2018-04" db="EMBL/GenBank/DDBJ databases">
        <authorList>
            <person name="Vogel A."/>
        </authorList>
    </citation>
    <scope>NUCLEOTIDE SEQUENCE [LARGE SCALE GENOMIC DNA]</scope>
</reference>
<dbReference type="InterPro" id="IPR002885">
    <property type="entry name" value="PPR_rpt"/>
</dbReference>
<evidence type="ECO:0000256" key="2">
    <source>
        <dbReference type="PROSITE-ProRule" id="PRU00708"/>
    </source>
</evidence>
<feature type="repeat" description="PPR" evidence="2">
    <location>
        <begin position="122"/>
        <end position="158"/>
    </location>
</feature>
<dbReference type="Proteomes" id="UP000595140">
    <property type="component" value="Unassembled WGS sequence"/>
</dbReference>
<proteinExistence type="predicted"/>
<evidence type="ECO:0008006" key="5">
    <source>
        <dbReference type="Google" id="ProtNLM"/>
    </source>
</evidence>
<dbReference type="Pfam" id="PF01535">
    <property type="entry name" value="PPR"/>
    <property type="match status" value="2"/>
</dbReference>
<dbReference type="InterPro" id="IPR044578">
    <property type="entry name" value="BIR6-like"/>
</dbReference>
<dbReference type="GO" id="GO:0008380">
    <property type="term" value="P:RNA splicing"/>
    <property type="evidence" value="ECO:0007669"/>
    <property type="project" value="InterPro"/>
</dbReference>
<accession>A0A484LHA1</accession>
<keyword evidence="4" id="KW-1185">Reference proteome</keyword>
<dbReference type="OrthoDB" id="185373at2759"/>
<dbReference type="NCBIfam" id="TIGR00756">
    <property type="entry name" value="PPR"/>
    <property type="match status" value="3"/>
</dbReference>
<keyword evidence="1" id="KW-0677">Repeat</keyword>
<evidence type="ECO:0000256" key="1">
    <source>
        <dbReference type="ARBA" id="ARBA00022737"/>
    </source>
</evidence>
<dbReference type="PANTHER" id="PTHR47003:SF11">
    <property type="entry name" value="PPR SUPERFAMILY PROTEIN"/>
    <property type="match status" value="1"/>
</dbReference>
<organism evidence="3 4">
    <name type="scientific">Cuscuta campestris</name>
    <dbReference type="NCBI Taxonomy" id="132261"/>
    <lineage>
        <taxon>Eukaryota</taxon>
        <taxon>Viridiplantae</taxon>
        <taxon>Streptophyta</taxon>
        <taxon>Embryophyta</taxon>
        <taxon>Tracheophyta</taxon>
        <taxon>Spermatophyta</taxon>
        <taxon>Magnoliopsida</taxon>
        <taxon>eudicotyledons</taxon>
        <taxon>Gunneridae</taxon>
        <taxon>Pentapetalae</taxon>
        <taxon>asterids</taxon>
        <taxon>lamiids</taxon>
        <taxon>Solanales</taxon>
        <taxon>Convolvulaceae</taxon>
        <taxon>Cuscuteae</taxon>
        <taxon>Cuscuta</taxon>
        <taxon>Cuscuta subgen. Grammica</taxon>
        <taxon>Cuscuta sect. Cleistogrammica</taxon>
    </lineage>
</organism>